<dbReference type="CDD" id="cd06261">
    <property type="entry name" value="TM_PBP2"/>
    <property type="match status" value="1"/>
</dbReference>
<keyword evidence="6 7" id="KW-0472">Membrane</keyword>
<evidence type="ECO:0000256" key="1">
    <source>
        <dbReference type="ARBA" id="ARBA00004651"/>
    </source>
</evidence>
<feature type="transmembrane region" description="Helical" evidence="7">
    <location>
        <begin position="112"/>
        <end position="141"/>
    </location>
</feature>
<dbReference type="Gene3D" id="1.10.3720.10">
    <property type="entry name" value="MetI-like"/>
    <property type="match status" value="1"/>
</dbReference>
<dbReference type="PANTHER" id="PTHR30193:SF37">
    <property type="entry name" value="INNER MEMBRANE ABC TRANSPORTER PERMEASE PROTEIN YCJO"/>
    <property type="match status" value="1"/>
</dbReference>
<evidence type="ECO:0000259" key="8">
    <source>
        <dbReference type="PROSITE" id="PS50928"/>
    </source>
</evidence>
<proteinExistence type="inferred from homology"/>
<keyword evidence="4 7" id="KW-0812">Transmembrane</keyword>
<feature type="transmembrane region" description="Helical" evidence="7">
    <location>
        <begin position="247"/>
        <end position="269"/>
    </location>
</feature>
<comment type="caution">
    <text evidence="9">The sequence shown here is derived from an EMBL/GenBank/DDBJ whole genome shotgun (WGS) entry which is preliminary data.</text>
</comment>
<evidence type="ECO:0000256" key="7">
    <source>
        <dbReference type="RuleBase" id="RU363032"/>
    </source>
</evidence>
<evidence type="ECO:0000256" key="5">
    <source>
        <dbReference type="ARBA" id="ARBA00022989"/>
    </source>
</evidence>
<keyword evidence="5 7" id="KW-1133">Transmembrane helix</keyword>
<dbReference type="InterPro" id="IPR051393">
    <property type="entry name" value="ABC_transporter_permease"/>
</dbReference>
<comment type="subcellular location">
    <subcellularLocation>
        <location evidence="1 7">Cell membrane</location>
        <topology evidence="1 7">Multi-pass membrane protein</topology>
    </subcellularLocation>
</comment>
<evidence type="ECO:0000256" key="2">
    <source>
        <dbReference type="ARBA" id="ARBA00022448"/>
    </source>
</evidence>
<accession>A0A7V4THZ7</accession>
<dbReference type="PROSITE" id="PS50928">
    <property type="entry name" value="ABC_TM1"/>
    <property type="match status" value="1"/>
</dbReference>
<comment type="similarity">
    <text evidence="7">Belongs to the binding-protein-dependent transport system permease family.</text>
</comment>
<organism evidence="9">
    <name type="scientific">Candidatus Caldatribacterium saccharofermentans</name>
    <dbReference type="NCBI Taxonomy" id="1454753"/>
    <lineage>
        <taxon>Bacteria</taxon>
        <taxon>Pseudomonadati</taxon>
        <taxon>Atribacterota</taxon>
        <taxon>Atribacteria</taxon>
        <taxon>Atribacterales</taxon>
        <taxon>Candidatus Caldatribacteriaceae</taxon>
        <taxon>Candidatus Caldatribacterium</taxon>
    </lineage>
</organism>
<feature type="domain" description="ABC transmembrane type-1" evidence="8">
    <location>
        <begin position="116"/>
        <end position="330"/>
    </location>
</feature>
<protein>
    <submittedName>
        <fullName evidence="9">Sugar ABC transporter permease</fullName>
    </submittedName>
</protein>
<dbReference type="InterPro" id="IPR035906">
    <property type="entry name" value="MetI-like_sf"/>
</dbReference>
<evidence type="ECO:0000313" key="9">
    <source>
        <dbReference type="EMBL" id="HGY40230.1"/>
    </source>
</evidence>
<name>A0A7V4THZ7_9BACT</name>
<feature type="transmembrane region" description="Helical" evidence="7">
    <location>
        <begin position="59"/>
        <end position="83"/>
    </location>
</feature>
<dbReference type="GO" id="GO:0005886">
    <property type="term" value="C:plasma membrane"/>
    <property type="evidence" value="ECO:0007669"/>
    <property type="project" value="UniProtKB-SubCell"/>
</dbReference>
<feature type="transmembrane region" description="Helical" evidence="7">
    <location>
        <begin position="312"/>
        <end position="332"/>
    </location>
</feature>
<dbReference type="InterPro" id="IPR000515">
    <property type="entry name" value="MetI-like"/>
</dbReference>
<feature type="transmembrane region" description="Helical" evidence="7">
    <location>
        <begin position="153"/>
        <end position="173"/>
    </location>
</feature>
<gene>
    <name evidence="9" type="ORF">ENW11_10560</name>
</gene>
<dbReference type="SUPFAM" id="SSF161098">
    <property type="entry name" value="MetI-like"/>
    <property type="match status" value="1"/>
</dbReference>
<dbReference type="GO" id="GO:0055085">
    <property type="term" value="P:transmembrane transport"/>
    <property type="evidence" value="ECO:0007669"/>
    <property type="project" value="InterPro"/>
</dbReference>
<sequence length="339" mass="38040">MTALRNGMLSPNAWGRTLKPSSTASTWGLNETRPHPLGWGIFLFWGETMALRAERRMKYAMILPVLIFILSLAIFPLVFSILISLSQWTPGTGGLRFVGFKNFLDMVRDPRFAHAFGLSFLYVGSVVGIELGLGILLAMILQKDVAGKNFFRVTYMLPMLLSPVAISYVWKMILDYNRGPLNYFLSWFGIAPVEWLGKGGTALLSLILVDVWQWTPFMIFTILAAFESISEELYEAALVDGASHTHVFFHITLPVAFPVIITVVLLRVIDAFKVFDTVYVLTGGGPGTATETLNFYIYLKGFRAFNLGYGTAMSWAQLIIIVIMFTYLTRFLQRIGALR</sequence>
<keyword evidence="3" id="KW-1003">Cell membrane</keyword>
<dbReference type="AlphaFoldDB" id="A0A7V4THZ7"/>
<evidence type="ECO:0000256" key="4">
    <source>
        <dbReference type="ARBA" id="ARBA00022692"/>
    </source>
</evidence>
<keyword evidence="2 7" id="KW-0813">Transport</keyword>
<dbReference type="EMBL" id="DTIY01000079">
    <property type="protein sequence ID" value="HGY40230.1"/>
    <property type="molecule type" value="Genomic_DNA"/>
</dbReference>
<reference evidence="9" key="1">
    <citation type="journal article" date="2020" name="mSystems">
        <title>Genome- and Community-Level Interaction Insights into Carbon Utilization and Element Cycling Functions of Hydrothermarchaeota in Hydrothermal Sediment.</title>
        <authorList>
            <person name="Zhou Z."/>
            <person name="Liu Y."/>
            <person name="Xu W."/>
            <person name="Pan J."/>
            <person name="Luo Z.H."/>
            <person name="Li M."/>
        </authorList>
    </citation>
    <scope>NUCLEOTIDE SEQUENCE [LARGE SCALE GENOMIC DNA]</scope>
    <source>
        <strain evidence="9">SpSt-82</strain>
    </source>
</reference>
<evidence type="ECO:0000256" key="3">
    <source>
        <dbReference type="ARBA" id="ARBA00022475"/>
    </source>
</evidence>
<dbReference type="PANTHER" id="PTHR30193">
    <property type="entry name" value="ABC TRANSPORTER PERMEASE PROTEIN"/>
    <property type="match status" value="1"/>
</dbReference>
<evidence type="ECO:0000256" key="6">
    <source>
        <dbReference type="ARBA" id="ARBA00023136"/>
    </source>
</evidence>
<dbReference type="Pfam" id="PF00528">
    <property type="entry name" value="BPD_transp_1"/>
    <property type="match status" value="1"/>
</dbReference>